<comment type="caution">
    <text evidence="2">The sequence shown here is derived from an EMBL/GenBank/DDBJ whole genome shotgun (WGS) entry which is preliminary data.</text>
</comment>
<evidence type="ECO:0000259" key="1">
    <source>
        <dbReference type="Pfam" id="PF20376"/>
    </source>
</evidence>
<sequence length="282" mass="31034">MASSTKLYELKNAKAAMLTKHGKASLIKPSLHKFGIDIVTTEAFDTDLLGTFSGEVERTMTPQNCAARKARLACELTGLELGIGSEGSFGGGPYPGLVNWDTEIIVLYDSRWDKEITAVVSGPFSVGKIKTESLEDLKKQIANHSSQQAWIFRGPEKNHKGLQSFQAVYSALQASALIENDELTESLSLEPDLRAMHCPERQNYIRQTAEQLAQRIQSLCPSCAIPDFWPTDVERGLACRSCGRPTKSIRAKISVCSECNHSEVVNVDREAAEPAECQWCNP</sequence>
<dbReference type="Pfam" id="PF20376">
    <property type="entry name" value="DUF6671"/>
    <property type="match status" value="1"/>
</dbReference>
<dbReference type="InterPro" id="IPR046612">
    <property type="entry name" value="DUF6671"/>
</dbReference>
<gene>
    <name evidence="2" type="ORF">FLL45_16845</name>
</gene>
<name>A0A545T7C2_9GAMM</name>
<dbReference type="Proteomes" id="UP000317839">
    <property type="component" value="Unassembled WGS sequence"/>
</dbReference>
<evidence type="ECO:0000313" key="2">
    <source>
        <dbReference type="EMBL" id="TQV73121.1"/>
    </source>
</evidence>
<organism evidence="2 3">
    <name type="scientific">Aliikangiella marina</name>
    <dbReference type="NCBI Taxonomy" id="1712262"/>
    <lineage>
        <taxon>Bacteria</taxon>
        <taxon>Pseudomonadati</taxon>
        <taxon>Pseudomonadota</taxon>
        <taxon>Gammaproteobacteria</taxon>
        <taxon>Oceanospirillales</taxon>
        <taxon>Pleioneaceae</taxon>
        <taxon>Aliikangiella</taxon>
    </lineage>
</organism>
<keyword evidence="3" id="KW-1185">Reference proteome</keyword>
<dbReference type="RefSeq" id="WP_142943253.1">
    <property type="nucleotide sequence ID" value="NZ_VIKR01000004.1"/>
</dbReference>
<proteinExistence type="predicted"/>
<protein>
    <recommendedName>
        <fullName evidence="1">DUF6671 domain-containing protein</fullName>
    </recommendedName>
</protein>
<dbReference type="EMBL" id="VIKR01000004">
    <property type="protein sequence ID" value="TQV73121.1"/>
    <property type="molecule type" value="Genomic_DNA"/>
</dbReference>
<accession>A0A545T7C2</accession>
<dbReference type="OrthoDB" id="9793837at2"/>
<feature type="domain" description="DUF6671" evidence="1">
    <location>
        <begin position="70"/>
        <end position="282"/>
    </location>
</feature>
<evidence type="ECO:0000313" key="3">
    <source>
        <dbReference type="Proteomes" id="UP000317839"/>
    </source>
</evidence>
<reference evidence="2 3" key="1">
    <citation type="submission" date="2019-06" db="EMBL/GenBank/DDBJ databases">
        <title>Draft genome of Aliikangiella marina GYP-15.</title>
        <authorList>
            <person name="Wang G."/>
        </authorList>
    </citation>
    <scope>NUCLEOTIDE SEQUENCE [LARGE SCALE GENOMIC DNA]</scope>
    <source>
        <strain evidence="2 3">GYP-15</strain>
    </source>
</reference>
<dbReference type="AlphaFoldDB" id="A0A545T7C2"/>